<dbReference type="InterPro" id="IPR043519">
    <property type="entry name" value="NT_sf"/>
</dbReference>
<dbReference type="InterPro" id="IPR002934">
    <property type="entry name" value="Polymerase_NTP_transf_dom"/>
</dbReference>
<dbReference type="AlphaFoldDB" id="A0A0F3H447"/>
<dbReference type="Pfam" id="PF01909">
    <property type="entry name" value="NTP_transf_2"/>
    <property type="match status" value="1"/>
</dbReference>
<dbReference type="PANTHER" id="PTHR33933">
    <property type="entry name" value="NUCLEOTIDYLTRANSFERASE"/>
    <property type="match status" value="1"/>
</dbReference>
<organism evidence="2 3">
    <name type="scientific">Candidatus Magnetobacterium bavaricum</name>
    <dbReference type="NCBI Taxonomy" id="29290"/>
    <lineage>
        <taxon>Bacteria</taxon>
        <taxon>Pseudomonadati</taxon>
        <taxon>Nitrospirota</taxon>
        <taxon>Thermodesulfovibrionia</taxon>
        <taxon>Thermodesulfovibrionales</taxon>
        <taxon>Candidatus Magnetobacteriaceae</taxon>
        <taxon>Candidatus Magnetobacterium</taxon>
    </lineage>
</organism>
<keyword evidence="3" id="KW-1185">Reference proteome</keyword>
<gene>
    <name evidence="2" type="ORF">MBAV_000074</name>
</gene>
<dbReference type="Proteomes" id="UP000033423">
    <property type="component" value="Unassembled WGS sequence"/>
</dbReference>
<sequence length="105" mass="11760">MEQKIVDIIDRFKALLSGRVTVCEIRVFGSRARGDSTQYSDLDVLVVVDKYNPHTDNVISDCAWEAGFPDDIVIVPIVITTDDLESSPIRESSFIRNVYIEGVLV</sequence>
<dbReference type="Gene3D" id="3.30.460.10">
    <property type="entry name" value="Beta Polymerase, domain 2"/>
    <property type="match status" value="1"/>
</dbReference>
<evidence type="ECO:0000313" key="2">
    <source>
        <dbReference type="EMBL" id="KJU87733.1"/>
    </source>
</evidence>
<dbReference type="SUPFAM" id="SSF81301">
    <property type="entry name" value="Nucleotidyltransferase"/>
    <property type="match status" value="1"/>
</dbReference>
<reference evidence="2 3" key="1">
    <citation type="submission" date="2015-02" db="EMBL/GenBank/DDBJ databases">
        <title>Single-cell genomics of uncultivated deep-branching MTB reveals a conserved set of magnetosome genes.</title>
        <authorList>
            <person name="Kolinko S."/>
            <person name="Richter M."/>
            <person name="Glockner F.O."/>
            <person name="Brachmann A."/>
            <person name="Schuler D."/>
        </authorList>
    </citation>
    <scope>NUCLEOTIDE SEQUENCE [LARGE SCALE GENOMIC DNA]</scope>
    <source>
        <strain evidence="2">TM-1</strain>
    </source>
</reference>
<comment type="caution">
    <text evidence="2">The sequence shown here is derived from an EMBL/GenBank/DDBJ whole genome shotgun (WGS) entry which is preliminary data.</text>
</comment>
<dbReference type="EMBL" id="LACI01000039">
    <property type="protein sequence ID" value="KJU87733.1"/>
    <property type="molecule type" value="Genomic_DNA"/>
</dbReference>
<proteinExistence type="predicted"/>
<dbReference type="CDD" id="cd05403">
    <property type="entry name" value="NT_KNTase_like"/>
    <property type="match status" value="1"/>
</dbReference>
<feature type="domain" description="Polymerase nucleotidyl transferase" evidence="1">
    <location>
        <begin position="11"/>
        <end position="95"/>
    </location>
</feature>
<evidence type="ECO:0000313" key="3">
    <source>
        <dbReference type="Proteomes" id="UP000033423"/>
    </source>
</evidence>
<dbReference type="GO" id="GO:0016779">
    <property type="term" value="F:nucleotidyltransferase activity"/>
    <property type="evidence" value="ECO:0007669"/>
    <property type="project" value="InterPro"/>
</dbReference>
<accession>A0A0F3H447</accession>
<dbReference type="PANTHER" id="PTHR33933:SF1">
    <property type="entry name" value="PROTEIN ADENYLYLTRANSFERASE MNTA-RELATED"/>
    <property type="match status" value="1"/>
</dbReference>
<dbReference type="InterPro" id="IPR052548">
    <property type="entry name" value="Type_VII_TA_antitoxin"/>
</dbReference>
<evidence type="ECO:0000259" key="1">
    <source>
        <dbReference type="Pfam" id="PF01909"/>
    </source>
</evidence>
<protein>
    <submittedName>
        <fullName evidence="2">DNA polymerase beta domain-containing protein region</fullName>
    </submittedName>
</protein>
<name>A0A0F3H447_9BACT</name>